<dbReference type="InterPro" id="IPR010921">
    <property type="entry name" value="Trp_repressor/repl_initiator"/>
</dbReference>
<evidence type="ECO:0000313" key="3">
    <source>
        <dbReference type="Proteomes" id="UP000051015"/>
    </source>
</evidence>
<dbReference type="OrthoDB" id="5690222at2"/>
<evidence type="ECO:0000259" key="1">
    <source>
        <dbReference type="Pfam" id="PF13518"/>
    </source>
</evidence>
<evidence type="ECO:0000313" key="2">
    <source>
        <dbReference type="EMBL" id="KRM97499.1"/>
    </source>
</evidence>
<sequence length="58" mass="7155">MERFFMTKYTYEFKVKLIQEYWNGDISYSDLMRKYNISSMTTIRRWVMQSCGKIHSLV</sequence>
<accession>A0A0R2DA74</accession>
<dbReference type="STRING" id="1423725.FC19_GL001540"/>
<keyword evidence="3" id="KW-1185">Reference proteome</keyword>
<dbReference type="Proteomes" id="UP000051015">
    <property type="component" value="Unassembled WGS sequence"/>
</dbReference>
<feature type="domain" description="Insertion element IS150 protein InsJ-like helix-turn-helix" evidence="1">
    <location>
        <begin position="13"/>
        <end position="48"/>
    </location>
</feature>
<dbReference type="GO" id="GO:0043565">
    <property type="term" value="F:sequence-specific DNA binding"/>
    <property type="evidence" value="ECO:0007669"/>
    <property type="project" value="InterPro"/>
</dbReference>
<dbReference type="EMBL" id="AYZD01000001">
    <property type="protein sequence ID" value="KRM97499.1"/>
    <property type="molecule type" value="Genomic_DNA"/>
</dbReference>
<dbReference type="Gene3D" id="1.10.10.10">
    <property type="entry name" value="Winged helix-like DNA-binding domain superfamily/Winged helix DNA-binding domain"/>
    <property type="match status" value="1"/>
</dbReference>
<proteinExistence type="predicted"/>
<dbReference type="Pfam" id="PF13518">
    <property type="entry name" value="HTH_28"/>
    <property type="match status" value="1"/>
</dbReference>
<organism evidence="2 3">
    <name type="scientific">Liquorilactobacillus aquaticus DSM 21051</name>
    <dbReference type="NCBI Taxonomy" id="1423725"/>
    <lineage>
        <taxon>Bacteria</taxon>
        <taxon>Bacillati</taxon>
        <taxon>Bacillota</taxon>
        <taxon>Bacilli</taxon>
        <taxon>Lactobacillales</taxon>
        <taxon>Lactobacillaceae</taxon>
        <taxon>Liquorilactobacillus</taxon>
    </lineage>
</organism>
<name>A0A0R2DA74_9LACO</name>
<protein>
    <recommendedName>
        <fullName evidence="1">Insertion element IS150 protein InsJ-like helix-turn-helix domain-containing protein</fullName>
    </recommendedName>
</protein>
<dbReference type="SUPFAM" id="SSF48295">
    <property type="entry name" value="TrpR-like"/>
    <property type="match status" value="1"/>
</dbReference>
<comment type="caution">
    <text evidence="2">The sequence shown here is derived from an EMBL/GenBank/DDBJ whole genome shotgun (WGS) entry which is preliminary data.</text>
</comment>
<dbReference type="InterPro" id="IPR036388">
    <property type="entry name" value="WH-like_DNA-bd_sf"/>
</dbReference>
<dbReference type="PATRIC" id="fig|1423725.3.peg.1582"/>
<gene>
    <name evidence="2" type="ORF">FC19_GL001540</name>
</gene>
<dbReference type="InterPro" id="IPR055247">
    <property type="entry name" value="InsJ-like_HTH"/>
</dbReference>
<dbReference type="AlphaFoldDB" id="A0A0R2DA74"/>
<reference evidence="2 3" key="1">
    <citation type="journal article" date="2015" name="Genome Announc.">
        <title>Expanding the biotechnology potential of lactobacilli through comparative genomics of 213 strains and associated genera.</title>
        <authorList>
            <person name="Sun Z."/>
            <person name="Harris H.M."/>
            <person name="McCann A."/>
            <person name="Guo C."/>
            <person name="Argimon S."/>
            <person name="Zhang W."/>
            <person name="Yang X."/>
            <person name="Jeffery I.B."/>
            <person name="Cooney J.C."/>
            <person name="Kagawa T.F."/>
            <person name="Liu W."/>
            <person name="Song Y."/>
            <person name="Salvetti E."/>
            <person name="Wrobel A."/>
            <person name="Rasinkangas P."/>
            <person name="Parkhill J."/>
            <person name="Rea M.C."/>
            <person name="O'Sullivan O."/>
            <person name="Ritari J."/>
            <person name="Douillard F.P."/>
            <person name="Paul Ross R."/>
            <person name="Yang R."/>
            <person name="Briner A.E."/>
            <person name="Felis G.E."/>
            <person name="de Vos W.M."/>
            <person name="Barrangou R."/>
            <person name="Klaenhammer T.R."/>
            <person name="Caufield P.W."/>
            <person name="Cui Y."/>
            <person name="Zhang H."/>
            <person name="O'Toole P.W."/>
        </authorList>
    </citation>
    <scope>NUCLEOTIDE SEQUENCE [LARGE SCALE GENOMIC DNA]</scope>
    <source>
        <strain evidence="2 3">DSM 21051</strain>
    </source>
</reference>